<feature type="binding site" description="axial binding residue" evidence="16">
    <location>
        <position position="55"/>
    </location>
    <ligand>
        <name>heme</name>
        <dbReference type="ChEBI" id="CHEBI:30413"/>
    </ligand>
    <ligandPart>
        <name>Fe</name>
        <dbReference type="ChEBI" id="CHEBI:18248"/>
    </ligandPart>
</feature>
<evidence type="ECO:0000259" key="18">
    <source>
        <dbReference type="PROSITE" id="PS50255"/>
    </source>
</evidence>
<evidence type="ECO:0000256" key="17">
    <source>
        <dbReference type="SAM" id="Phobius"/>
    </source>
</evidence>
<dbReference type="AlphaFoldDB" id="A0AAW1PD71"/>
<comment type="caution">
    <text evidence="19">The sequence shown here is derived from an EMBL/GenBank/DDBJ whole genome shotgun (WGS) entry which is preliminary data.</text>
</comment>
<feature type="domain" description="Cytochrome b5 heme-binding" evidence="18">
    <location>
        <begin position="27"/>
        <end position="72"/>
    </location>
</feature>
<keyword evidence="10 14" id="KW-0560">Oxidoreductase</keyword>
<feature type="binding site" description="axial binding residue" evidence="16">
    <location>
        <position position="27"/>
    </location>
    <ligand>
        <name>heme</name>
        <dbReference type="ChEBI" id="CHEBI:30413"/>
    </ligand>
    <ligandPart>
        <name>Fe</name>
        <dbReference type="ChEBI" id="CHEBI:18248"/>
    </ligandPart>
</feature>
<evidence type="ECO:0000256" key="5">
    <source>
        <dbReference type="ARBA" id="ARBA00022723"/>
    </source>
</evidence>
<dbReference type="Pfam" id="PF00173">
    <property type="entry name" value="Cyt-b5"/>
    <property type="match status" value="1"/>
</dbReference>
<dbReference type="GO" id="GO:0080132">
    <property type="term" value="F:fatty acid 2-hydroxylase activity"/>
    <property type="evidence" value="ECO:0007669"/>
    <property type="project" value="InterPro"/>
</dbReference>
<evidence type="ECO:0000256" key="15">
    <source>
        <dbReference type="PIRSR" id="PIRSR005149-1"/>
    </source>
</evidence>
<name>A0AAW1PD71_9CHLO</name>
<evidence type="ECO:0000256" key="12">
    <source>
        <dbReference type="ARBA" id="ARBA00023136"/>
    </source>
</evidence>
<feature type="binding site" evidence="15">
    <location>
        <position position="194"/>
    </location>
    <ligand>
        <name>Zn(2+)</name>
        <dbReference type="ChEBI" id="CHEBI:29105"/>
        <label>1</label>
    </ligand>
</feature>
<feature type="binding site" evidence="15">
    <location>
        <position position="292"/>
    </location>
    <ligand>
        <name>Zn(2+)</name>
        <dbReference type="ChEBI" id="CHEBI:29105"/>
        <label>1</label>
    </ligand>
</feature>
<feature type="binding site" evidence="15">
    <location>
        <position position="272"/>
    </location>
    <ligand>
        <name>Zn(2+)</name>
        <dbReference type="ChEBI" id="CHEBI:29105"/>
        <label>1</label>
    </ligand>
</feature>
<proteinExistence type="inferred from homology"/>
<keyword evidence="14 16" id="KW-0408">Iron</keyword>
<comment type="subcellular location">
    <subcellularLocation>
        <location evidence="1">Endoplasmic reticulum membrane</location>
        <topology evidence="1">Multi-pass membrane protein</topology>
    </subcellularLocation>
</comment>
<evidence type="ECO:0000256" key="2">
    <source>
        <dbReference type="ARBA" id="ARBA00005747"/>
    </source>
</evidence>
<dbReference type="GO" id="GO:0006633">
    <property type="term" value="P:fatty acid biosynthetic process"/>
    <property type="evidence" value="ECO:0007669"/>
    <property type="project" value="UniProtKB-KW"/>
</dbReference>
<dbReference type="EC" id="1.-.-.-" evidence="14"/>
<dbReference type="InterPro" id="IPR036400">
    <property type="entry name" value="Cyt_B5-like_heme/steroid_sf"/>
</dbReference>
<keyword evidence="5 14" id="KW-0479">Metal-binding</keyword>
<dbReference type="InterPro" id="IPR001199">
    <property type="entry name" value="Cyt_B5-like_heme/steroid-bd"/>
</dbReference>
<sequence>MVAPVDRAPRVYIKDDSIYQLDSSFVHPGGQKVLDQYSGQDISAVFKGAHGGHCHSRAAEKLLESYRIKEAETATAQSQADSKAPASIVDQAADVLDFSRPLLFQVGALGDQYDEWVHAPVAGKPRFFASNAMENISTTPWWVVPLCWIPVLLLLGTYILGFQQGLSRAVLGRAAAGVLLWQLIEYCVHRFLFHAEPTSYWGITLHFTFHGCHHKYPMDKGRLVFPPVPGLVVGTVAVAALSLLVPQAVLLPLAWGTILGYVAYDCLHYAIHHGIHHGNVTSELFAPLRNAHLGHHFVDWHNTYGISSPVYDILFRTQRPSAKPASQQLHNKVL</sequence>
<comment type="function">
    <text evidence="14">Catalyzes stereospecific hydroxylation of free fatty acids at the C-2 position to produce (R)-2-hydroxy fatty acids, which are building blocks of sphingolipids and glycosphingolipids common in neural tissue and epidermis. Plays an essential role in the synthesis of galactosphingolipids of the myelin sheath. Responsible for the synthesis of sphingolipids and glycosphingolipids involved in the formation of epidermal lamellar bodies critical for skin permeability barrier. Participates in the synthesis of glycosphingolipids and a fraction of type II wax diesters in sebaceous gland, specifically regulating hair follicle homeostasis. Involved in the synthesis of sphingolipids of plasma membrane rafts, controlling lipid raft mobility and trafficking of raft-associated proteins.</text>
</comment>
<keyword evidence="16" id="KW-0349">Heme</keyword>
<dbReference type="Gene3D" id="3.10.120.10">
    <property type="entry name" value="Cytochrome b5-like heme/steroid binding domain"/>
    <property type="match status" value="1"/>
</dbReference>
<feature type="binding site" evidence="15">
    <location>
        <position position="213"/>
    </location>
    <ligand>
        <name>Zn(2+)</name>
        <dbReference type="ChEBI" id="CHEBI:29105"/>
        <label>1</label>
    </ligand>
</feature>
<feature type="transmembrane region" description="Helical" evidence="17">
    <location>
        <begin position="223"/>
        <end position="243"/>
    </location>
</feature>
<comment type="cofactor">
    <cofactor evidence="16">
        <name>Fe cation</name>
        <dbReference type="ChEBI" id="CHEBI:24875"/>
    </cofactor>
</comment>
<keyword evidence="4 17" id="KW-0812">Transmembrane</keyword>
<evidence type="ECO:0000256" key="11">
    <source>
        <dbReference type="ARBA" id="ARBA00023098"/>
    </source>
</evidence>
<evidence type="ECO:0000256" key="9">
    <source>
        <dbReference type="ARBA" id="ARBA00022989"/>
    </source>
</evidence>
<gene>
    <name evidence="19" type="ORF">WJX72_012279</name>
</gene>
<dbReference type="Pfam" id="PF04116">
    <property type="entry name" value="FA_hydroxylase"/>
    <property type="match status" value="1"/>
</dbReference>
<organism evidence="19 20">
    <name type="scientific">[Myrmecia] bisecta</name>
    <dbReference type="NCBI Taxonomy" id="41462"/>
    <lineage>
        <taxon>Eukaryota</taxon>
        <taxon>Viridiplantae</taxon>
        <taxon>Chlorophyta</taxon>
        <taxon>core chlorophytes</taxon>
        <taxon>Trebouxiophyceae</taxon>
        <taxon>Trebouxiales</taxon>
        <taxon>Trebouxiaceae</taxon>
        <taxon>Myrmecia</taxon>
    </lineage>
</organism>
<keyword evidence="11 14" id="KW-0443">Lipid metabolism</keyword>
<keyword evidence="7 14" id="KW-0276">Fatty acid metabolism</keyword>
<evidence type="ECO:0000256" key="7">
    <source>
        <dbReference type="ARBA" id="ARBA00022832"/>
    </source>
</evidence>
<dbReference type="GO" id="GO:0005789">
    <property type="term" value="C:endoplasmic reticulum membrane"/>
    <property type="evidence" value="ECO:0007669"/>
    <property type="project" value="UniProtKB-SubCell"/>
</dbReference>
<comment type="cofactor">
    <cofactor evidence="14 15">
        <name>Zn(2+)</name>
        <dbReference type="ChEBI" id="CHEBI:29105"/>
    </cofactor>
    <text evidence="14 15">Binds 2 Zn(2+) ions per subunit that likely form a catalytic dimetal center.</text>
</comment>
<evidence type="ECO:0000313" key="19">
    <source>
        <dbReference type="EMBL" id="KAK9806383.1"/>
    </source>
</evidence>
<feature type="transmembrane region" description="Helical" evidence="17">
    <location>
        <begin position="249"/>
        <end position="267"/>
    </location>
</feature>
<dbReference type="SUPFAM" id="SSF55856">
    <property type="entry name" value="Cytochrome b5-like heme/steroid binding domain"/>
    <property type="match status" value="1"/>
</dbReference>
<feature type="binding site" evidence="15">
    <location>
        <position position="210"/>
    </location>
    <ligand>
        <name>Zn(2+)</name>
        <dbReference type="ChEBI" id="CHEBI:29105"/>
        <label>1</label>
    </ligand>
</feature>
<evidence type="ECO:0000256" key="3">
    <source>
        <dbReference type="ARBA" id="ARBA00022516"/>
    </source>
</evidence>
<feature type="binding site" evidence="15">
    <location>
        <position position="268"/>
    </location>
    <ligand>
        <name>Zn(2+)</name>
        <dbReference type="ChEBI" id="CHEBI:29105"/>
        <label>1</label>
    </ligand>
</feature>
<keyword evidence="20" id="KW-1185">Reference proteome</keyword>
<evidence type="ECO:0000256" key="16">
    <source>
        <dbReference type="PIRSR" id="PIRSR005149-50"/>
    </source>
</evidence>
<reference evidence="19 20" key="1">
    <citation type="journal article" date="2024" name="Nat. Commun.">
        <title>Phylogenomics reveals the evolutionary origins of lichenization in chlorophyte algae.</title>
        <authorList>
            <person name="Puginier C."/>
            <person name="Libourel C."/>
            <person name="Otte J."/>
            <person name="Skaloud P."/>
            <person name="Haon M."/>
            <person name="Grisel S."/>
            <person name="Petersen M."/>
            <person name="Berrin J.G."/>
            <person name="Delaux P.M."/>
            <person name="Dal Grande F."/>
            <person name="Keller J."/>
        </authorList>
    </citation>
    <scope>NUCLEOTIDE SEQUENCE [LARGE SCALE GENOMIC DNA]</scope>
    <source>
        <strain evidence="19 20">SAG 2043</strain>
    </source>
</reference>
<keyword evidence="9 17" id="KW-1133">Transmembrane helix</keyword>
<evidence type="ECO:0000313" key="20">
    <source>
        <dbReference type="Proteomes" id="UP001489004"/>
    </source>
</evidence>
<keyword evidence="13 14" id="KW-0275">Fatty acid biosynthesis</keyword>
<dbReference type="PROSITE" id="PS50255">
    <property type="entry name" value="CYTOCHROME_B5_2"/>
    <property type="match status" value="1"/>
</dbReference>
<dbReference type="GO" id="GO:0005506">
    <property type="term" value="F:iron ion binding"/>
    <property type="evidence" value="ECO:0007669"/>
    <property type="project" value="UniProtKB-UniRule"/>
</dbReference>
<dbReference type="PANTHER" id="PTHR12863:SF1">
    <property type="entry name" value="FATTY ACID 2-HYDROXYLASE"/>
    <property type="match status" value="1"/>
</dbReference>
<evidence type="ECO:0000256" key="1">
    <source>
        <dbReference type="ARBA" id="ARBA00004477"/>
    </source>
</evidence>
<dbReference type="Proteomes" id="UP001489004">
    <property type="component" value="Unassembled WGS sequence"/>
</dbReference>
<dbReference type="InterPro" id="IPR014430">
    <property type="entry name" value="Scs7"/>
</dbReference>
<evidence type="ECO:0000256" key="6">
    <source>
        <dbReference type="ARBA" id="ARBA00022824"/>
    </source>
</evidence>
<evidence type="ECO:0000256" key="4">
    <source>
        <dbReference type="ARBA" id="ARBA00022692"/>
    </source>
</evidence>
<evidence type="ECO:0000256" key="14">
    <source>
        <dbReference type="PIRNR" id="PIRNR005149"/>
    </source>
</evidence>
<feature type="binding site" evidence="15">
    <location>
        <position position="296"/>
    </location>
    <ligand>
        <name>Zn(2+)</name>
        <dbReference type="ChEBI" id="CHEBI:29105"/>
        <label>1</label>
    </ligand>
</feature>
<keyword evidence="6 14" id="KW-0256">Endoplasmic reticulum</keyword>
<evidence type="ECO:0000256" key="10">
    <source>
        <dbReference type="ARBA" id="ARBA00023002"/>
    </source>
</evidence>
<evidence type="ECO:0000256" key="8">
    <source>
        <dbReference type="ARBA" id="ARBA00022833"/>
    </source>
</evidence>
<dbReference type="InterPro" id="IPR006694">
    <property type="entry name" value="Fatty_acid_hydroxylase"/>
</dbReference>
<dbReference type="EMBL" id="JALJOR010000014">
    <property type="protein sequence ID" value="KAK9806383.1"/>
    <property type="molecule type" value="Genomic_DNA"/>
</dbReference>
<feature type="binding site" evidence="15">
    <location>
        <position position="214"/>
    </location>
    <ligand>
        <name>Zn(2+)</name>
        <dbReference type="ChEBI" id="CHEBI:29105"/>
        <label>1</label>
    </ligand>
</feature>
<keyword evidence="8 15" id="KW-0862">Zinc</keyword>
<keyword evidence="12 14" id="KW-0472">Membrane</keyword>
<feature type="binding site" evidence="15">
    <location>
        <position position="189"/>
    </location>
    <ligand>
        <name>Zn(2+)</name>
        <dbReference type="ChEBI" id="CHEBI:29105"/>
        <label>1</label>
    </ligand>
</feature>
<keyword evidence="3 14" id="KW-0444">Lipid biosynthesis</keyword>
<feature type="transmembrane region" description="Helical" evidence="17">
    <location>
        <begin position="141"/>
        <end position="161"/>
    </location>
</feature>
<dbReference type="PANTHER" id="PTHR12863">
    <property type="entry name" value="FATTY ACID HYDROXYLASE"/>
    <property type="match status" value="1"/>
</dbReference>
<dbReference type="PIRSF" id="PIRSF005149">
    <property type="entry name" value="IPC-B_HD"/>
    <property type="match status" value="1"/>
</dbReference>
<feature type="binding site" evidence="15">
    <location>
        <position position="295"/>
    </location>
    <ligand>
        <name>Zn(2+)</name>
        <dbReference type="ChEBI" id="CHEBI:29105"/>
        <label>1</label>
    </ligand>
</feature>
<accession>A0AAW1PD71</accession>
<evidence type="ECO:0000256" key="13">
    <source>
        <dbReference type="ARBA" id="ARBA00023160"/>
    </source>
</evidence>
<protein>
    <recommendedName>
        <fullName evidence="14">Fatty acid 2-hydroxylase</fullName>
        <ecNumber evidence="14">1.-.-.-</ecNumber>
    </recommendedName>
</protein>
<comment type="similarity">
    <text evidence="2 14">Belongs to the sterol desaturase family. SCS7 subfamily.</text>
</comment>